<organism evidence="1">
    <name type="scientific">Rhizophora mucronata</name>
    <name type="common">Asiatic mangrove</name>
    <dbReference type="NCBI Taxonomy" id="61149"/>
    <lineage>
        <taxon>Eukaryota</taxon>
        <taxon>Viridiplantae</taxon>
        <taxon>Streptophyta</taxon>
        <taxon>Embryophyta</taxon>
        <taxon>Tracheophyta</taxon>
        <taxon>Spermatophyta</taxon>
        <taxon>Magnoliopsida</taxon>
        <taxon>eudicotyledons</taxon>
        <taxon>Gunneridae</taxon>
        <taxon>Pentapetalae</taxon>
        <taxon>rosids</taxon>
        <taxon>fabids</taxon>
        <taxon>Malpighiales</taxon>
        <taxon>Rhizophoraceae</taxon>
        <taxon>Rhizophora</taxon>
    </lineage>
</organism>
<accession>A0A2P2P388</accession>
<protein>
    <submittedName>
        <fullName evidence="1">Uncharacterized protein</fullName>
    </submittedName>
</protein>
<dbReference type="EMBL" id="GGEC01068708">
    <property type="protein sequence ID" value="MBX49192.1"/>
    <property type="molecule type" value="Transcribed_RNA"/>
</dbReference>
<evidence type="ECO:0000313" key="1">
    <source>
        <dbReference type="EMBL" id="MBX49192.1"/>
    </source>
</evidence>
<name>A0A2P2P388_RHIMU</name>
<sequence>MFSICTITAFASSSEYFPPLESILSRSSPPSHNSITM</sequence>
<reference evidence="1" key="1">
    <citation type="submission" date="2018-02" db="EMBL/GenBank/DDBJ databases">
        <title>Rhizophora mucronata_Transcriptome.</title>
        <authorList>
            <person name="Meera S.P."/>
            <person name="Sreeshan A."/>
            <person name="Augustine A."/>
        </authorList>
    </citation>
    <scope>NUCLEOTIDE SEQUENCE</scope>
    <source>
        <tissue evidence="1">Leaf</tissue>
    </source>
</reference>
<proteinExistence type="predicted"/>
<dbReference type="AlphaFoldDB" id="A0A2P2P388"/>